<gene>
    <name evidence="2" type="ORF">MIND_01242200</name>
</gene>
<keyword evidence="1" id="KW-0732">Signal</keyword>
<feature type="signal peptide" evidence="1">
    <location>
        <begin position="1"/>
        <end position="21"/>
    </location>
</feature>
<dbReference type="Proteomes" id="UP000636479">
    <property type="component" value="Unassembled WGS sequence"/>
</dbReference>
<dbReference type="PROSITE" id="PS51257">
    <property type="entry name" value="PROKAR_LIPOPROTEIN"/>
    <property type="match status" value="1"/>
</dbReference>
<reference evidence="2" key="1">
    <citation type="submission" date="2020-05" db="EMBL/GenBank/DDBJ databases">
        <title>Mycena genomes resolve the evolution of fungal bioluminescence.</title>
        <authorList>
            <person name="Tsai I.J."/>
        </authorList>
    </citation>
    <scope>NUCLEOTIDE SEQUENCE</scope>
    <source>
        <strain evidence="2">171206Taipei</strain>
    </source>
</reference>
<dbReference type="RefSeq" id="XP_037214879.1">
    <property type="nucleotide sequence ID" value="XM_037368911.1"/>
</dbReference>
<dbReference type="GeneID" id="59351427"/>
<comment type="caution">
    <text evidence="2">The sequence shown here is derived from an EMBL/GenBank/DDBJ whole genome shotgun (WGS) entry which is preliminary data.</text>
</comment>
<name>A0A8H6S5F2_9AGAR</name>
<dbReference type="AlphaFoldDB" id="A0A8H6S5F2"/>
<proteinExistence type="predicted"/>
<evidence type="ECO:0000313" key="2">
    <source>
        <dbReference type="EMBL" id="KAF7292152.1"/>
    </source>
</evidence>
<keyword evidence="3" id="KW-1185">Reference proteome</keyword>
<feature type="chain" id="PRO_5034905617" evidence="1">
    <location>
        <begin position="22"/>
        <end position="185"/>
    </location>
</feature>
<accession>A0A8H6S5F2</accession>
<protein>
    <submittedName>
        <fullName evidence="2">Uncharacterized protein</fullName>
    </submittedName>
</protein>
<organism evidence="2 3">
    <name type="scientific">Mycena indigotica</name>
    <dbReference type="NCBI Taxonomy" id="2126181"/>
    <lineage>
        <taxon>Eukaryota</taxon>
        <taxon>Fungi</taxon>
        <taxon>Dikarya</taxon>
        <taxon>Basidiomycota</taxon>
        <taxon>Agaricomycotina</taxon>
        <taxon>Agaricomycetes</taxon>
        <taxon>Agaricomycetidae</taxon>
        <taxon>Agaricales</taxon>
        <taxon>Marasmiineae</taxon>
        <taxon>Mycenaceae</taxon>
        <taxon>Mycena</taxon>
    </lineage>
</organism>
<sequence>MALRSLFALVALAASCAQAAAASVIVESRVAVPAQDCISFEKYIGMHNNPTIYSSGCASVTSSCLQENGTSIWSHVQCVAAAACQGTSSVITLNQCQNPNVKVAAAIPNLSGAIWSSIVGSSSDSMTQQNFIDFVYAAMSTANVTQWPQVDDVAKFWWEPILDWTATGSTVPYKNFNDWLHFSSS</sequence>
<dbReference type="EMBL" id="JACAZF010000012">
    <property type="protein sequence ID" value="KAF7292152.1"/>
    <property type="molecule type" value="Genomic_DNA"/>
</dbReference>
<dbReference type="OrthoDB" id="2734890at2759"/>
<evidence type="ECO:0000313" key="3">
    <source>
        <dbReference type="Proteomes" id="UP000636479"/>
    </source>
</evidence>
<evidence type="ECO:0000256" key="1">
    <source>
        <dbReference type="SAM" id="SignalP"/>
    </source>
</evidence>